<dbReference type="AlphaFoldDB" id="A0A4R1R6F6"/>
<proteinExistence type="predicted"/>
<reference evidence="2 3" key="1">
    <citation type="submission" date="2019-03" db="EMBL/GenBank/DDBJ databases">
        <title>Genomic Encyclopedia of Type Strains, Phase IV (KMG-IV): sequencing the most valuable type-strain genomes for metagenomic binning, comparative biology and taxonomic classification.</title>
        <authorList>
            <person name="Goeker M."/>
        </authorList>
    </citation>
    <scope>NUCLEOTIDE SEQUENCE [LARGE SCALE GENOMIC DNA]</scope>
    <source>
        <strain evidence="2 3">LX-B</strain>
    </source>
</reference>
<keyword evidence="1" id="KW-1133">Transmembrane helix</keyword>
<keyword evidence="3" id="KW-1185">Reference proteome</keyword>
<protein>
    <recommendedName>
        <fullName evidence="4">Asparagine synthase</fullName>
    </recommendedName>
</protein>
<name>A0A4R1R6F6_HYDET</name>
<dbReference type="EMBL" id="SLUN01000035">
    <property type="protein sequence ID" value="TCL60902.1"/>
    <property type="molecule type" value="Genomic_DNA"/>
</dbReference>
<dbReference type="Proteomes" id="UP000295008">
    <property type="component" value="Unassembled WGS sequence"/>
</dbReference>
<evidence type="ECO:0000313" key="3">
    <source>
        <dbReference type="Proteomes" id="UP000295008"/>
    </source>
</evidence>
<evidence type="ECO:0000313" key="2">
    <source>
        <dbReference type="EMBL" id="TCL60902.1"/>
    </source>
</evidence>
<evidence type="ECO:0008006" key="4">
    <source>
        <dbReference type="Google" id="ProtNLM"/>
    </source>
</evidence>
<evidence type="ECO:0000256" key="1">
    <source>
        <dbReference type="SAM" id="Phobius"/>
    </source>
</evidence>
<sequence>MKATTTGLVVAGVGTLVSSLGAVRLKQKWGAGVLGFGLAHVVLGLLDLARPTIRHS</sequence>
<organism evidence="2 3">
    <name type="scientific">Hydrogenispora ethanolica</name>
    <dbReference type="NCBI Taxonomy" id="1082276"/>
    <lineage>
        <taxon>Bacteria</taxon>
        <taxon>Bacillati</taxon>
        <taxon>Bacillota</taxon>
        <taxon>Hydrogenispora</taxon>
    </lineage>
</organism>
<keyword evidence="1" id="KW-0472">Membrane</keyword>
<keyword evidence="1" id="KW-0812">Transmembrane</keyword>
<feature type="transmembrane region" description="Helical" evidence="1">
    <location>
        <begin position="29"/>
        <end position="49"/>
    </location>
</feature>
<accession>A0A4R1R6F6</accession>
<comment type="caution">
    <text evidence="2">The sequence shown here is derived from an EMBL/GenBank/DDBJ whole genome shotgun (WGS) entry which is preliminary data.</text>
</comment>
<gene>
    <name evidence="2" type="ORF">EDC14_103562</name>
</gene>